<dbReference type="Proteomes" id="UP000705508">
    <property type="component" value="Unassembled WGS sequence"/>
</dbReference>
<accession>A0A939BGR6</accession>
<sequence length="461" mass="54538">MNNLKNYFPMIRTKQEILSEIQNSDDLSAIYDSWTPEQQNHFLSFCSGEKGISILTDGFIKEIFNPEYAPERMEDFLSLLLHQPVRIRSVLPNDSARIAGESYLIITDIVIELYDGSIANLEIQRLGYMFPGQRSACYSADLLLRQYRRVRSRKQKRFSYKNIQNVYTIVLYEKSPSEFHAFPNDYVHYLEAVSDTGIKIDLLQKYIFVPLDIFQKNLHNNGIRNRLEAWLAFLSSDSPEIILPLLKDYPSFQKLYEELYTLCQNTGKVMNMFSEELAILDRNTEQYMMDEMQAEIDRIKTEKTQIKAEISQMRAEKDEMCAEYRKIRAEYDEMRTENDEMRAEYRKICAEYDEMRTENNEMRAKNNEMRAENDEMRAKNNEMRAENDEMRAKNNEMRAENDEMRAKNNEMRAENDKMRAENDKIRSQNDEILAENDKIRAELAARDKMIADLKRQLASRD</sequence>
<gene>
    <name evidence="2" type="ORF">H6A20_07660</name>
</gene>
<dbReference type="RefSeq" id="WP_204906543.1">
    <property type="nucleotide sequence ID" value="NZ_JACJKS010000008.1"/>
</dbReference>
<comment type="caution">
    <text evidence="2">The sequence shown here is derived from an EMBL/GenBank/DDBJ whole genome shotgun (WGS) entry which is preliminary data.</text>
</comment>
<evidence type="ECO:0000313" key="3">
    <source>
        <dbReference type="Proteomes" id="UP000705508"/>
    </source>
</evidence>
<dbReference type="AlphaFoldDB" id="A0A939BGR6"/>
<dbReference type="Pfam" id="PF12784">
    <property type="entry name" value="PDDEXK_2"/>
    <property type="match status" value="1"/>
</dbReference>
<organism evidence="2 3">
    <name type="scientific">Mordavella massiliensis</name>
    <dbReference type="NCBI Taxonomy" id="1871024"/>
    <lineage>
        <taxon>Bacteria</taxon>
        <taxon>Bacillati</taxon>
        <taxon>Bacillota</taxon>
        <taxon>Clostridia</taxon>
        <taxon>Eubacteriales</taxon>
        <taxon>Clostridiaceae</taxon>
        <taxon>Mordavella</taxon>
    </lineage>
</organism>
<reference evidence="2" key="1">
    <citation type="submission" date="2020-08" db="EMBL/GenBank/DDBJ databases">
        <authorList>
            <person name="Cejkova D."/>
            <person name="Kubasova T."/>
            <person name="Jahodarova E."/>
            <person name="Rychlik I."/>
        </authorList>
    </citation>
    <scope>NUCLEOTIDE SEQUENCE</scope>
    <source>
        <strain evidence="2">An582</strain>
    </source>
</reference>
<dbReference type="EMBL" id="JACJKS010000008">
    <property type="protein sequence ID" value="MBM6948533.1"/>
    <property type="molecule type" value="Genomic_DNA"/>
</dbReference>
<name>A0A939BGR6_9CLOT</name>
<protein>
    <submittedName>
        <fullName evidence="2">PD-(D/E)XK nuclease family transposase</fullName>
    </submittedName>
</protein>
<feature type="region of interest" description="Disordered" evidence="1">
    <location>
        <begin position="364"/>
        <end position="429"/>
    </location>
</feature>
<dbReference type="Gene3D" id="6.10.250.3110">
    <property type="match status" value="1"/>
</dbReference>
<reference evidence="2" key="2">
    <citation type="journal article" date="2021" name="Sci. Rep.">
        <title>The distribution of antibiotic resistance genes in chicken gut microbiota commensals.</title>
        <authorList>
            <person name="Juricova H."/>
            <person name="Matiasovicova J."/>
            <person name="Kubasova T."/>
            <person name="Cejkova D."/>
            <person name="Rychlik I."/>
        </authorList>
    </citation>
    <scope>NUCLEOTIDE SEQUENCE</scope>
    <source>
        <strain evidence="2">An582</strain>
    </source>
</reference>
<evidence type="ECO:0000256" key="1">
    <source>
        <dbReference type="SAM" id="MobiDB-lite"/>
    </source>
</evidence>
<proteinExistence type="predicted"/>
<evidence type="ECO:0000313" key="2">
    <source>
        <dbReference type="EMBL" id="MBM6948533.1"/>
    </source>
</evidence>